<keyword evidence="1" id="KW-0472">Membrane</keyword>
<keyword evidence="4" id="KW-1185">Reference proteome</keyword>
<dbReference type="PANTHER" id="PTHR12874">
    <property type="entry name" value="F-BOX ONLY PROTEIN 48-RELATED"/>
    <property type="match status" value="1"/>
</dbReference>
<reference evidence="3" key="1">
    <citation type="submission" date="2022-10" db="EMBL/GenBank/DDBJ databases">
        <title>Novel sulphate-reducing endosymbionts in the free-living metamonad Anaeramoeba.</title>
        <authorList>
            <person name="Jerlstrom-Hultqvist J."/>
            <person name="Cepicka I."/>
            <person name="Gallot-Lavallee L."/>
            <person name="Salas-Leiva D."/>
            <person name="Curtis B.A."/>
            <person name="Zahonova K."/>
            <person name="Pipaliya S."/>
            <person name="Dacks J."/>
            <person name="Roger A.J."/>
        </authorList>
    </citation>
    <scope>NUCLEOTIDE SEQUENCE</scope>
    <source>
        <strain evidence="3">BMAN</strain>
    </source>
</reference>
<feature type="transmembrane region" description="Helical" evidence="1">
    <location>
        <begin position="402"/>
        <end position="425"/>
    </location>
</feature>
<keyword evidence="1" id="KW-1133">Transmembrane helix</keyword>
<gene>
    <name evidence="3" type="ORF">M0811_03854</name>
</gene>
<feature type="transmembrane region" description="Helical" evidence="1">
    <location>
        <begin position="372"/>
        <end position="390"/>
    </location>
</feature>
<accession>A0A9Q0RJ20</accession>
<proteinExistence type="predicted"/>
<dbReference type="SUPFAM" id="SSF81383">
    <property type="entry name" value="F-box domain"/>
    <property type="match status" value="1"/>
</dbReference>
<dbReference type="EMBL" id="JAPDFW010000011">
    <property type="protein sequence ID" value="KAJ5080369.1"/>
    <property type="molecule type" value="Genomic_DNA"/>
</dbReference>
<organism evidence="3 4">
    <name type="scientific">Anaeramoeba ignava</name>
    <name type="common">Anaerobic marine amoeba</name>
    <dbReference type="NCBI Taxonomy" id="1746090"/>
    <lineage>
        <taxon>Eukaryota</taxon>
        <taxon>Metamonada</taxon>
        <taxon>Anaeramoebidae</taxon>
        <taxon>Anaeramoeba</taxon>
    </lineage>
</organism>
<dbReference type="Pfam" id="PF12937">
    <property type="entry name" value="F-box-like"/>
    <property type="match status" value="1"/>
</dbReference>
<dbReference type="GO" id="GO:0005737">
    <property type="term" value="C:cytoplasm"/>
    <property type="evidence" value="ECO:0007669"/>
    <property type="project" value="TreeGrafter"/>
</dbReference>
<dbReference type="GO" id="GO:0031146">
    <property type="term" value="P:SCF-dependent proteasomal ubiquitin-dependent protein catabolic process"/>
    <property type="evidence" value="ECO:0007669"/>
    <property type="project" value="TreeGrafter"/>
</dbReference>
<dbReference type="PROSITE" id="PS50181">
    <property type="entry name" value="FBOX"/>
    <property type="match status" value="1"/>
</dbReference>
<comment type="caution">
    <text evidence="3">The sequence shown here is derived from an EMBL/GenBank/DDBJ whole genome shotgun (WGS) entry which is preliminary data.</text>
</comment>
<dbReference type="GO" id="GO:0019005">
    <property type="term" value="C:SCF ubiquitin ligase complex"/>
    <property type="evidence" value="ECO:0007669"/>
    <property type="project" value="TreeGrafter"/>
</dbReference>
<evidence type="ECO:0000256" key="1">
    <source>
        <dbReference type="SAM" id="Phobius"/>
    </source>
</evidence>
<dbReference type="SMART" id="SM00256">
    <property type="entry name" value="FBOX"/>
    <property type="match status" value="1"/>
</dbReference>
<evidence type="ECO:0000313" key="3">
    <source>
        <dbReference type="EMBL" id="KAJ5080369.1"/>
    </source>
</evidence>
<feature type="transmembrane region" description="Helical" evidence="1">
    <location>
        <begin position="303"/>
        <end position="324"/>
    </location>
</feature>
<dbReference type="Proteomes" id="UP001149090">
    <property type="component" value="Unassembled WGS sequence"/>
</dbReference>
<evidence type="ECO:0000313" key="4">
    <source>
        <dbReference type="Proteomes" id="UP001149090"/>
    </source>
</evidence>
<dbReference type="Gene3D" id="1.20.1280.50">
    <property type="match status" value="1"/>
</dbReference>
<dbReference type="InterPro" id="IPR036047">
    <property type="entry name" value="F-box-like_dom_sf"/>
</dbReference>
<feature type="transmembrane region" description="Helical" evidence="1">
    <location>
        <begin position="470"/>
        <end position="490"/>
    </location>
</feature>
<feature type="transmembrane region" description="Helical" evidence="1">
    <location>
        <begin position="242"/>
        <end position="260"/>
    </location>
</feature>
<sequence>MNFVYYPISGFYKIEKLPKIKDKDKELPKDSEITLDDDSEMKEIDFEKESENENFSFNLPDEILMKIFKYLDFPYQLGICSCVNKQFHKISESNYLWKRMIKKHAIILDFHKLFFPYQYSINPSFDTRFGLVDYLLKKKEAKTTLFDFDQPSPYDFFTKQYYRENEESLDYYEVELVSRPLQSNHTDEEIRKVLKHPKNFFLSQRQKVYQAIQLQKKDNQMEKSKQKVSSASGVLFNPIIRLILYILAFPLTMYLTIFKADNKLDIPWIACFCPFFFVIFCFTLIAIPLTCYMTKVSRRYYEAYLFAFFLVFILLFVILLGLKLDKKPEMPLIVASIPMFLLAIFLIIFTILHHKHNSKSRDDYEIRTDFHFMVYLPIIFSTISISLLLISVYTDFEKSENFLYAGLIVLMVFDFLPMLLAIYRYPKYKRNSLDPPYFWSQILMLSLTFPSFLTELFIYLKLNNTISSKFVLISIPIQIPSIIIFIAMLADSMKELKYSC</sequence>
<dbReference type="OrthoDB" id="192402at2759"/>
<dbReference type="AlphaFoldDB" id="A0A9Q0RJ20"/>
<feature type="domain" description="F-box" evidence="2">
    <location>
        <begin position="53"/>
        <end position="100"/>
    </location>
</feature>
<dbReference type="PANTHER" id="PTHR12874:SF9">
    <property type="entry name" value="F-BOX ONLY PROTEIN 48"/>
    <property type="match status" value="1"/>
</dbReference>
<keyword evidence="1" id="KW-0812">Transmembrane</keyword>
<name>A0A9Q0RJ20_ANAIG</name>
<evidence type="ECO:0000259" key="2">
    <source>
        <dbReference type="PROSITE" id="PS50181"/>
    </source>
</evidence>
<feature type="transmembrane region" description="Helical" evidence="1">
    <location>
        <begin position="330"/>
        <end position="352"/>
    </location>
</feature>
<protein>
    <submittedName>
        <fullName evidence="3">F-box only protein</fullName>
    </submittedName>
</protein>
<dbReference type="InterPro" id="IPR001810">
    <property type="entry name" value="F-box_dom"/>
</dbReference>
<feature type="transmembrane region" description="Helical" evidence="1">
    <location>
        <begin position="437"/>
        <end position="458"/>
    </location>
</feature>
<feature type="transmembrane region" description="Helical" evidence="1">
    <location>
        <begin position="266"/>
        <end position="291"/>
    </location>
</feature>